<name>A0A7Y9LRT4_9MICC</name>
<sequence length="135" mass="14391">MDAETVNKSVTVRPGAGAVLYALLADAVLILVFAAIGRASHQEGDPVLGVLQTAWPFLAGAALGWLAGRVWRAPLRLWPHGICLWLITVVAGMLLRVSTGKTAELSFVLVATVVLGLFLLGHRAIAGYLLRRRKA</sequence>
<feature type="transmembrane region" description="Helical" evidence="1">
    <location>
        <begin position="18"/>
        <end position="36"/>
    </location>
</feature>
<dbReference type="EMBL" id="JACBYQ010000001">
    <property type="protein sequence ID" value="NYE94409.1"/>
    <property type="molecule type" value="Genomic_DNA"/>
</dbReference>
<reference evidence="2 3" key="1">
    <citation type="submission" date="2020-07" db="EMBL/GenBank/DDBJ databases">
        <title>Sequencing the genomes of 1000 actinobacteria strains.</title>
        <authorList>
            <person name="Klenk H.-P."/>
        </authorList>
    </citation>
    <scope>NUCLEOTIDE SEQUENCE [LARGE SCALE GENOMIC DNA]</scope>
    <source>
        <strain evidence="2 3">DSM 102047</strain>
    </source>
</reference>
<keyword evidence="3" id="KW-1185">Reference proteome</keyword>
<keyword evidence="1" id="KW-0812">Transmembrane</keyword>
<comment type="caution">
    <text evidence="2">The sequence shown here is derived from an EMBL/GenBank/DDBJ whole genome shotgun (WGS) entry which is preliminary data.</text>
</comment>
<feature type="transmembrane region" description="Helical" evidence="1">
    <location>
        <begin position="48"/>
        <end position="71"/>
    </location>
</feature>
<protein>
    <recommendedName>
        <fullName evidence="4">DUF3054 domain-containing protein</fullName>
    </recommendedName>
</protein>
<gene>
    <name evidence="2" type="ORF">FHU41_000630</name>
</gene>
<proteinExistence type="predicted"/>
<dbReference type="RefSeq" id="WP_179388177.1">
    <property type="nucleotide sequence ID" value="NZ_JACBYQ010000001.1"/>
</dbReference>
<keyword evidence="1" id="KW-0472">Membrane</keyword>
<accession>A0A7Y9LRT4</accession>
<dbReference type="AlphaFoldDB" id="A0A7Y9LRT4"/>
<feature type="transmembrane region" description="Helical" evidence="1">
    <location>
        <begin position="107"/>
        <end position="130"/>
    </location>
</feature>
<evidence type="ECO:0000313" key="2">
    <source>
        <dbReference type="EMBL" id="NYE94409.1"/>
    </source>
</evidence>
<dbReference type="Pfam" id="PF11255">
    <property type="entry name" value="DUF3054"/>
    <property type="match status" value="1"/>
</dbReference>
<evidence type="ECO:0000313" key="3">
    <source>
        <dbReference type="Proteomes" id="UP000521748"/>
    </source>
</evidence>
<organism evidence="2 3">
    <name type="scientific">Psychromicrobium silvestre</name>
    <dbReference type="NCBI Taxonomy" id="1645614"/>
    <lineage>
        <taxon>Bacteria</taxon>
        <taxon>Bacillati</taxon>
        <taxon>Actinomycetota</taxon>
        <taxon>Actinomycetes</taxon>
        <taxon>Micrococcales</taxon>
        <taxon>Micrococcaceae</taxon>
        <taxon>Psychromicrobium</taxon>
    </lineage>
</organism>
<evidence type="ECO:0008006" key="4">
    <source>
        <dbReference type="Google" id="ProtNLM"/>
    </source>
</evidence>
<feature type="transmembrane region" description="Helical" evidence="1">
    <location>
        <begin position="77"/>
        <end position="95"/>
    </location>
</feature>
<keyword evidence="1" id="KW-1133">Transmembrane helix</keyword>
<dbReference type="InterPro" id="IPR021414">
    <property type="entry name" value="DUF3054"/>
</dbReference>
<evidence type="ECO:0000256" key="1">
    <source>
        <dbReference type="SAM" id="Phobius"/>
    </source>
</evidence>
<dbReference type="Proteomes" id="UP000521748">
    <property type="component" value="Unassembled WGS sequence"/>
</dbReference>